<dbReference type="InterPro" id="IPR006153">
    <property type="entry name" value="Cation/H_exchanger_TM"/>
</dbReference>
<comment type="similarity">
    <text evidence="2">Belongs to the monovalent cation:proton antiporter 2 (CPA2) transporter (TC 2.A.37) family.</text>
</comment>
<dbReference type="EMBL" id="AHEJ01000076">
    <property type="protein sequence ID" value="EOP61774.1"/>
    <property type="molecule type" value="Genomic_DNA"/>
</dbReference>
<proteinExistence type="inferred from homology"/>
<feature type="domain" description="Cation/H+ exchanger transmembrane" evidence="8">
    <location>
        <begin position="2"/>
        <end position="51"/>
    </location>
</feature>
<evidence type="ECO:0000256" key="5">
    <source>
        <dbReference type="ARBA" id="ARBA00022989"/>
    </source>
</evidence>
<evidence type="ECO:0000256" key="3">
    <source>
        <dbReference type="ARBA" id="ARBA00022448"/>
    </source>
</evidence>
<feature type="transmembrane region" description="Helical" evidence="7">
    <location>
        <begin position="6"/>
        <end position="28"/>
    </location>
</feature>
<accession>A0A9W5QFN9</accession>
<evidence type="ECO:0000256" key="1">
    <source>
        <dbReference type="ARBA" id="ARBA00004141"/>
    </source>
</evidence>
<gene>
    <name evidence="9" type="ORF">IGU_05616</name>
</gene>
<reference evidence="9 10" key="1">
    <citation type="submission" date="2012-12" db="EMBL/GenBank/DDBJ databases">
        <title>The Genome Sequence of Bacillus cereus ISP2954.</title>
        <authorList>
            <consortium name="The Broad Institute Genome Sequencing Platform"/>
            <consortium name="The Broad Institute Genome Sequencing Center for Infectious Disease"/>
            <person name="Feldgarden M."/>
            <person name="Van der Auwera G.A."/>
            <person name="Mahillon J."/>
            <person name="Duprez V."/>
            <person name="Timmery S."/>
            <person name="Mattelet C."/>
            <person name="Dierick K."/>
            <person name="Sun M."/>
            <person name="Yu Z."/>
            <person name="Zhu L."/>
            <person name="Hu X."/>
            <person name="Shank E.B."/>
            <person name="Swiecicka I."/>
            <person name="Hansen B.M."/>
            <person name="Andrup L."/>
            <person name="Walker B."/>
            <person name="Young S.K."/>
            <person name="Zeng Q."/>
            <person name="Gargeya S."/>
            <person name="Fitzgerald M."/>
            <person name="Haas B."/>
            <person name="Abouelleil A."/>
            <person name="Alvarado L."/>
            <person name="Arachchi H.M."/>
            <person name="Berlin A.M."/>
            <person name="Chapman S.B."/>
            <person name="Dewar J."/>
            <person name="Goldberg J."/>
            <person name="Griggs A."/>
            <person name="Gujja S."/>
            <person name="Hansen M."/>
            <person name="Howarth C."/>
            <person name="Imamovic A."/>
            <person name="Larimer J."/>
            <person name="McCowan C."/>
            <person name="Murphy C."/>
            <person name="Neiman D."/>
            <person name="Pearson M."/>
            <person name="Priest M."/>
            <person name="Roberts A."/>
            <person name="Saif S."/>
            <person name="Shea T."/>
            <person name="Sisk P."/>
            <person name="Sykes S."/>
            <person name="Wortman J."/>
            <person name="Nusbaum C."/>
            <person name="Birren B."/>
        </authorList>
    </citation>
    <scope>NUCLEOTIDE SEQUENCE [LARGE SCALE GENOMIC DNA]</scope>
    <source>
        <strain evidence="9 10">ISP2954</strain>
    </source>
</reference>
<keyword evidence="3" id="KW-0813">Transport</keyword>
<evidence type="ECO:0000313" key="9">
    <source>
        <dbReference type="EMBL" id="EOP61774.1"/>
    </source>
</evidence>
<organism evidence="9 10">
    <name type="scientific">Bacillus cereus ISP2954</name>
    <dbReference type="NCBI Taxonomy" id="1053215"/>
    <lineage>
        <taxon>Bacteria</taxon>
        <taxon>Bacillati</taxon>
        <taxon>Bacillota</taxon>
        <taxon>Bacilli</taxon>
        <taxon>Bacillales</taxon>
        <taxon>Bacillaceae</taxon>
        <taxon>Bacillus</taxon>
        <taxon>Bacillus cereus group</taxon>
    </lineage>
</organism>
<keyword evidence="6 7" id="KW-0472">Membrane</keyword>
<protein>
    <submittedName>
        <fullName evidence="9">K(+)/H(+) antiporter yhaU</fullName>
    </submittedName>
</protein>
<dbReference type="PANTHER" id="PTHR42751">
    <property type="entry name" value="SODIUM/HYDROGEN EXCHANGER FAMILY/TRKA DOMAIN PROTEIN"/>
    <property type="match status" value="1"/>
</dbReference>
<evidence type="ECO:0000256" key="7">
    <source>
        <dbReference type="SAM" id="Phobius"/>
    </source>
</evidence>
<evidence type="ECO:0000313" key="10">
    <source>
        <dbReference type="Proteomes" id="UP000013989"/>
    </source>
</evidence>
<evidence type="ECO:0000256" key="4">
    <source>
        <dbReference type="ARBA" id="ARBA00022692"/>
    </source>
</evidence>
<evidence type="ECO:0000259" key="8">
    <source>
        <dbReference type="Pfam" id="PF00999"/>
    </source>
</evidence>
<dbReference type="Gene3D" id="1.20.1530.20">
    <property type="match status" value="1"/>
</dbReference>
<keyword evidence="4 7" id="KW-0812">Transmembrane</keyword>
<evidence type="ECO:0000256" key="2">
    <source>
        <dbReference type="ARBA" id="ARBA00005551"/>
    </source>
</evidence>
<dbReference type="AlphaFoldDB" id="A0A9W5QFN9"/>
<feature type="non-terminal residue" evidence="9">
    <location>
        <position position="51"/>
    </location>
</feature>
<name>A0A9W5QFN9_BACCE</name>
<dbReference type="Proteomes" id="UP000013989">
    <property type="component" value="Unassembled WGS sequence"/>
</dbReference>
<dbReference type="GO" id="GO:1902600">
    <property type="term" value="P:proton transmembrane transport"/>
    <property type="evidence" value="ECO:0007669"/>
    <property type="project" value="InterPro"/>
</dbReference>
<dbReference type="InterPro" id="IPR038770">
    <property type="entry name" value="Na+/solute_symporter_sf"/>
</dbReference>
<keyword evidence="5 7" id="KW-1133">Transmembrane helix</keyword>
<evidence type="ECO:0000256" key="6">
    <source>
        <dbReference type="ARBA" id="ARBA00023136"/>
    </source>
</evidence>
<dbReference type="PANTHER" id="PTHR42751:SF4">
    <property type="entry name" value="K(+)_H(+) ANTIPORTER SUBUNIT KHTU"/>
    <property type="match status" value="1"/>
</dbReference>
<dbReference type="Pfam" id="PF00999">
    <property type="entry name" value="Na_H_Exchanger"/>
    <property type="match status" value="1"/>
</dbReference>
<dbReference type="GO" id="GO:0016020">
    <property type="term" value="C:membrane"/>
    <property type="evidence" value="ECO:0007669"/>
    <property type="project" value="UniProtKB-SubCell"/>
</dbReference>
<comment type="caution">
    <text evidence="9">The sequence shown here is derived from an EMBL/GenBank/DDBJ whole genome shotgun (WGS) entry which is preliminary data.</text>
</comment>
<dbReference type="GO" id="GO:0015297">
    <property type="term" value="F:antiporter activity"/>
    <property type="evidence" value="ECO:0007669"/>
    <property type="project" value="InterPro"/>
</dbReference>
<comment type="subcellular location">
    <subcellularLocation>
        <location evidence="1">Membrane</location>
        <topology evidence="1">Multi-pass membrane protein</topology>
    </subcellularLocation>
</comment>
<sequence length="51" mass="5620">MRFPLLETLIIAGVITISSSAIVAKVLVDLKRTGNNETELILGIIMFEDIF</sequence>